<accession>A0AAJ0HFJ0</accession>
<evidence type="ECO:0000256" key="1">
    <source>
        <dbReference type="SAM" id="MobiDB-lite"/>
    </source>
</evidence>
<dbReference type="Proteomes" id="UP001275084">
    <property type="component" value="Unassembled WGS sequence"/>
</dbReference>
<dbReference type="EMBL" id="JAUIQD010000005">
    <property type="protein sequence ID" value="KAK3349731.1"/>
    <property type="molecule type" value="Genomic_DNA"/>
</dbReference>
<organism evidence="2 3">
    <name type="scientific">Lasiosphaeria hispida</name>
    <dbReference type="NCBI Taxonomy" id="260671"/>
    <lineage>
        <taxon>Eukaryota</taxon>
        <taxon>Fungi</taxon>
        <taxon>Dikarya</taxon>
        <taxon>Ascomycota</taxon>
        <taxon>Pezizomycotina</taxon>
        <taxon>Sordariomycetes</taxon>
        <taxon>Sordariomycetidae</taxon>
        <taxon>Sordariales</taxon>
        <taxon>Lasiosphaeriaceae</taxon>
        <taxon>Lasiosphaeria</taxon>
    </lineage>
</organism>
<gene>
    <name evidence="2" type="ORF">B0T25DRAFT_248491</name>
</gene>
<feature type="region of interest" description="Disordered" evidence="1">
    <location>
        <begin position="119"/>
        <end position="150"/>
    </location>
</feature>
<reference evidence="2" key="1">
    <citation type="journal article" date="2023" name="Mol. Phylogenet. Evol.">
        <title>Genome-scale phylogeny and comparative genomics of the fungal order Sordariales.</title>
        <authorList>
            <person name="Hensen N."/>
            <person name="Bonometti L."/>
            <person name="Westerberg I."/>
            <person name="Brannstrom I.O."/>
            <person name="Guillou S."/>
            <person name="Cros-Aarteil S."/>
            <person name="Calhoun S."/>
            <person name="Haridas S."/>
            <person name="Kuo A."/>
            <person name="Mondo S."/>
            <person name="Pangilinan J."/>
            <person name="Riley R."/>
            <person name="LaButti K."/>
            <person name="Andreopoulos B."/>
            <person name="Lipzen A."/>
            <person name="Chen C."/>
            <person name="Yan M."/>
            <person name="Daum C."/>
            <person name="Ng V."/>
            <person name="Clum A."/>
            <person name="Steindorff A."/>
            <person name="Ohm R.A."/>
            <person name="Martin F."/>
            <person name="Silar P."/>
            <person name="Natvig D.O."/>
            <person name="Lalanne C."/>
            <person name="Gautier V."/>
            <person name="Ament-Velasquez S.L."/>
            <person name="Kruys A."/>
            <person name="Hutchinson M.I."/>
            <person name="Powell A.J."/>
            <person name="Barry K."/>
            <person name="Miller A.N."/>
            <person name="Grigoriev I.V."/>
            <person name="Debuchy R."/>
            <person name="Gladieux P."/>
            <person name="Hiltunen Thoren M."/>
            <person name="Johannesson H."/>
        </authorList>
    </citation>
    <scope>NUCLEOTIDE SEQUENCE</scope>
    <source>
        <strain evidence="2">CBS 955.72</strain>
    </source>
</reference>
<reference evidence="2" key="2">
    <citation type="submission" date="2023-06" db="EMBL/GenBank/DDBJ databases">
        <authorList>
            <consortium name="Lawrence Berkeley National Laboratory"/>
            <person name="Haridas S."/>
            <person name="Hensen N."/>
            <person name="Bonometti L."/>
            <person name="Westerberg I."/>
            <person name="Brannstrom I.O."/>
            <person name="Guillou S."/>
            <person name="Cros-Aarteil S."/>
            <person name="Calhoun S."/>
            <person name="Kuo A."/>
            <person name="Mondo S."/>
            <person name="Pangilinan J."/>
            <person name="Riley R."/>
            <person name="Labutti K."/>
            <person name="Andreopoulos B."/>
            <person name="Lipzen A."/>
            <person name="Chen C."/>
            <person name="Yanf M."/>
            <person name="Daum C."/>
            <person name="Ng V."/>
            <person name="Clum A."/>
            <person name="Steindorff A."/>
            <person name="Ohm R."/>
            <person name="Martin F."/>
            <person name="Silar P."/>
            <person name="Natvig D."/>
            <person name="Lalanne C."/>
            <person name="Gautier V."/>
            <person name="Ament-Velasquez S.L."/>
            <person name="Kruys A."/>
            <person name="Hutchinson M.I."/>
            <person name="Powell A.J."/>
            <person name="Barry K."/>
            <person name="Miller A.N."/>
            <person name="Grigoriev I.V."/>
            <person name="Debuchy R."/>
            <person name="Gladieux P."/>
            <person name="Thoren M.H."/>
            <person name="Johannesson H."/>
        </authorList>
    </citation>
    <scope>NUCLEOTIDE SEQUENCE</scope>
    <source>
        <strain evidence="2">CBS 955.72</strain>
    </source>
</reference>
<sequence length="294" mass="31996">MKTDFLLFGDASWEHASSLIRCLYWADDSQIGHGSNKSPKHLPEIDFTLHELELVGTLAESLDFVYPVAGRKLLITDQPQHSTSTTRHGGLGDARNPNKVIGFPVATMVGSGAFLGSHTPNTHPGAIGKTRRLSVETQSPRSTPKPSGITAEVNCVPCSNAAPHTFSKSQERRMNELRLWDSTSATAAAPGFIAPELIHTDREQGQDCIPVDVWDFANMDALGKSDRNREEKTGLDVQAVTEIPLAHPPRKQLATLPTSTTQSPSLSRLLTSLRQSYLWSADGDQATRAIMAVH</sequence>
<evidence type="ECO:0000313" key="3">
    <source>
        <dbReference type="Proteomes" id="UP001275084"/>
    </source>
</evidence>
<protein>
    <submittedName>
        <fullName evidence="2">Uncharacterized protein</fullName>
    </submittedName>
</protein>
<dbReference type="AlphaFoldDB" id="A0AAJ0HFJ0"/>
<comment type="caution">
    <text evidence="2">The sequence shown here is derived from an EMBL/GenBank/DDBJ whole genome shotgun (WGS) entry which is preliminary data.</text>
</comment>
<name>A0AAJ0HFJ0_9PEZI</name>
<feature type="region of interest" description="Disordered" evidence="1">
    <location>
        <begin position="77"/>
        <end position="97"/>
    </location>
</feature>
<feature type="compositionally biased region" description="Polar residues" evidence="1">
    <location>
        <begin position="135"/>
        <end position="145"/>
    </location>
</feature>
<feature type="compositionally biased region" description="Polar residues" evidence="1">
    <location>
        <begin position="77"/>
        <end position="87"/>
    </location>
</feature>
<keyword evidence="3" id="KW-1185">Reference proteome</keyword>
<evidence type="ECO:0000313" key="2">
    <source>
        <dbReference type="EMBL" id="KAK3349731.1"/>
    </source>
</evidence>
<proteinExistence type="predicted"/>